<reference evidence="3 4" key="2">
    <citation type="submission" date="2020-05" db="EMBL/GenBank/DDBJ databases">
        <title>Draft genome sequence of Desulfovibrio sp. strainFSS-1.</title>
        <authorList>
            <person name="Shimoshige H."/>
            <person name="Kobayashi H."/>
            <person name="Maekawa T."/>
        </authorList>
    </citation>
    <scope>NUCLEOTIDE SEQUENCE [LARGE SCALE GENOMIC DNA]</scope>
    <source>
        <strain evidence="3 4">SIID29052-01</strain>
    </source>
</reference>
<sequence>MKNVLIIVLKVFLWLLLFAAIGVGAWYLAQWRGWPDWAAAAIGVGAAGIIVGVVFLRRWWFRRRERQFVKRVVEQDTAAISAAQGEQARLLRDVEDRFAKAVEILRASQLRQQGDPVYVKPWFLVMGETGAGKSLALRRAKLASILTDVGQERLPAPTRNVDFWFADEAVILDTAGRYAIPQDEARDREEWERFLALLVKHRRKEPLNGLVLTVAADKLTDASDDVLVEHAKGLRRRVNELMRVIGAKFPVFLLVTKMDHVLGMNGFVDMLENGELLQAMGEVNSNTLRPAVNALDEGMKRLTTRLKDLRLLLPCDLADMDPATLMLPDELARLGGRLRVFTGALFSENPYLETPVYRGVFFSSARQEGQAHVLSQDLADVAAQLSERAATDRGAFLHDVFSRFLPGDRNLFTPMLEFARWRSRTRFAGVMAWLFLLFCAAGFFTLSYTHNNRALQVISSQFAEMPKLTGGMDQKLLILDQLRRQIVQMEAVNRDWLLPRMGLDQSLAGERRVKLAFAGLFRDQVLTPLDSSMRASVDALDNRASETTIGMYIGHMVWRIELLKAKQRGASLEDMRKIPSYPDAVLAQVDPKLVPELAPFFNDCYLDYLYWEPWNEAMAQHLADFKLRLTRLASLKDGQMQWLVEWANTRPYLHPVTLNDFWGGAGQVSGQDAYVPAGFTSQGKKAIESFIKEFDQAVDNPKAFQARIDAFWSWYANQFYLSWQHFAQGFHLGYGFLLDDNDKRKMAARMPTFAGPYFAMLERMARDFQALGKLGTPPPWAAEVSRFHIAMEQAKAQNKAEPLIEKGKERVEVAVQRIQGDIDPNDARKFENLLAATGKLQEYQKALTDMVPAVATQETAFQFVSASMGASVSADAPAGGAPAPALTVKSPAQTAEAALMSMNALIGVGGGAGGDAFTQMVGGPLAFFVLFSTELASCELQRQWESRVLSEAQMIPQSRYRQVLLDKKDGVVWKFVNGPAKPFLTREIKGWAAKPWMQAVFPVNRTFLNFLDEGGQEVAEALPEYDVIVKTVPTTVNPEARQKPYLTTLTLTCGNQPQALNNYNFLDSASFKWKPDGCSDTTVTIVFNDLTVTKTYPGPNGFALFLKDFRTGGSKTYTPEDFPGQKDMLGALGVKRIQVSFVFEGNQPVIRLLSVTPASIPQSISECVK</sequence>
<dbReference type="Proteomes" id="UP000494245">
    <property type="component" value="Unassembled WGS sequence"/>
</dbReference>
<dbReference type="InterPro" id="IPR025743">
    <property type="entry name" value="TssM1_N"/>
</dbReference>
<feature type="transmembrane region" description="Helical" evidence="1">
    <location>
        <begin position="37"/>
        <end position="56"/>
    </location>
</feature>
<dbReference type="EMBL" id="BLTE01000022">
    <property type="protein sequence ID" value="GFK95779.1"/>
    <property type="molecule type" value="Genomic_DNA"/>
</dbReference>
<name>A0A6V8M0K7_9BACT</name>
<dbReference type="AlphaFoldDB" id="A0A6V8M0K7"/>
<keyword evidence="4" id="KW-1185">Reference proteome</keyword>
<feature type="domain" description="Type VI secretion system component TssM1 N-terminal" evidence="2">
    <location>
        <begin position="185"/>
        <end position="433"/>
    </location>
</feature>
<dbReference type="PANTHER" id="PTHR36153">
    <property type="entry name" value="INNER MEMBRANE PROTEIN-RELATED"/>
    <property type="match status" value="1"/>
</dbReference>
<evidence type="ECO:0000259" key="2">
    <source>
        <dbReference type="Pfam" id="PF14331"/>
    </source>
</evidence>
<evidence type="ECO:0000256" key="1">
    <source>
        <dbReference type="SAM" id="Phobius"/>
    </source>
</evidence>
<dbReference type="Pfam" id="PF14331">
    <property type="entry name" value="IcmF-related_N"/>
    <property type="match status" value="1"/>
</dbReference>
<evidence type="ECO:0000313" key="3">
    <source>
        <dbReference type="EMBL" id="GFK95779.1"/>
    </source>
</evidence>
<proteinExistence type="predicted"/>
<reference evidence="3 4" key="1">
    <citation type="submission" date="2020-04" db="EMBL/GenBank/DDBJ databases">
        <authorList>
            <consortium name="Desulfovibrio sp. FSS-1 genome sequencing consortium"/>
            <person name="Shimoshige H."/>
            <person name="Kobayashi H."/>
            <person name="Maekawa T."/>
        </authorList>
    </citation>
    <scope>NUCLEOTIDE SEQUENCE [LARGE SCALE GENOMIC DNA]</scope>
    <source>
        <strain evidence="3 4">SIID29052-01</strain>
    </source>
</reference>
<dbReference type="RefSeq" id="WP_173086921.1">
    <property type="nucleotide sequence ID" value="NZ_BLTE01000022.1"/>
</dbReference>
<dbReference type="InterPro" id="IPR053156">
    <property type="entry name" value="T6SS_TssM-like"/>
</dbReference>
<gene>
    <name evidence="3" type="ORF">NNJEOMEG_03647</name>
</gene>
<feature type="transmembrane region" description="Helical" evidence="1">
    <location>
        <begin position="427"/>
        <end position="448"/>
    </location>
</feature>
<comment type="caution">
    <text evidence="3">The sequence shown here is derived from an EMBL/GenBank/DDBJ whole genome shotgun (WGS) entry which is preliminary data.</text>
</comment>
<organism evidence="3 4">
    <name type="scientific">Fundidesulfovibrio magnetotacticus</name>
    <dbReference type="NCBI Taxonomy" id="2730080"/>
    <lineage>
        <taxon>Bacteria</taxon>
        <taxon>Pseudomonadati</taxon>
        <taxon>Thermodesulfobacteriota</taxon>
        <taxon>Desulfovibrionia</taxon>
        <taxon>Desulfovibrionales</taxon>
        <taxon>Desulfovibrionaceae</taxon>
        <taxon>Fundidesulfovibrio</taxon>
    </lineage>
</organism>
<dbReference type="CDD" id="cd00882">
    <property type="entry name" value="Ras_like_GTPase"/>
    <property type="match status" value="1"/>
</dbReference>
<dbReference type="InterPro" id="IPR027417">
    <property type="entry name" value="P-loop_NTPase"/>
</dbReference>
<keyword evidence="1" id="KW-1133">Transmembrane helix</keyword>
<keyword evidence="1" id="KW-0812">Transmembrane</keyword>
<protein>
    <recommendedName>
        <fullName evidence="2">Type VI secretion system component TssM1 N-terminal domain-containing protein</fullName>
    </recommendedName>
</protein>
<accession>A0A6V8M0K7</accession>
<dbReference type="PANTHER" id="PTHR36153:SF1">
    <property type="entry name" value="TYPE VI SECRETION SYSTEM COMPONENT TSSM1"/>
    <property type="match status" value="1"/>
</dbReference>
<feature type="transmembrane region" description="Helical" evidence="1">
    <location>
        <begin position="12"/>
        <end position="31"/>
    </location>
</feature>
<dbReference type="SUPFAM" id="SSF52540">
    <property type="entry name" value="P-loop containing nucleoside triphosphate hydrolases"/>
    <property type="match status" value="1"/>
</dbReference>
<keyword evidence="1" id="KW-0472">Membrane</keyword>
<evidence type="ECO:0000313" key="4">
    <source>
        <dbReference type="Proteomes" id="UP000494245"/>
    </source>
</evidence>
<dbReference type="Gene3D" id="3.40.50.300">
    <property type="entry name" value="P-loop containing nucleotide triphosphate hydrolases"/>
    <property type="match status" value="1"/>
</dbReference>